<sequence length="137" mass="14556">MTFSGIDVVVGRLEAPELIRDAVAEAWSLPAAQVAVINDLADYPDDEEIVLVVVASALEGSFGGMLSLQKSAAPAIDSQNLAPVQSLAKRLNLACLVPIEEDNPYLMQLVQPEGTVTRVALDTAAFDGERYEITSAL</sequence>
<evidence type="ECO:0000313" key="2">
    <source>
        <dbReference type="Proteomes" id="UP000664417"/>
    </source>
</evidence>
<organism evidence="1 2">
    <name type="scientific">Acanthopleuribacter pedis</name>
    <dbReference type="NCBI Taxonomy" id="442870"/>
    <lineage>
        <taxon>Bacteria</taxon>
        <taxon>Pseudomonadati</taxon>
        <taxon>Acidobacteriota</taxon>
        <taxon>Holophagae</taxon>
        <taxon>Acanthopleuribacterales</taxon>
        <taxon>Acanthopleuribacteraceae</taxon>
        <taxon>Acanthopleuribacter</taxon>
    </lineage>
</organism>
<dbReference type="RefSeq" id="WP_207858461.1">
    <property type="nucleotide sequence ID" value="NZ_JAFREP010000007.1"/>
</dbReference>
<evidence type="ECO:0000313" key="1">
    <source>
        <dbReference type="EMBL" id="MBO1318765.1"/>
    </source>
</evidence>
<accession>A0A8J7Q3W4</accession>
<comment type="caution">
    <text evidence="1">The sequence shown here is derived from an EMBL/GenBank/DDBJ whole genome shotgun (WGS) entry which is preliminary data.</text>
</comment>
<gene>
    <name evidence="1" type="ORF">J3U88_09855</name>
</gene>
<name>A0A8J7Q3W4_9BACT</name>
<dbReference type="AlphaFoldDB" id="A0A8J7Q3W4"/>
<dbReference type="EMBL" id="JAFREP010000007">
    <property type="protein sequence ID" value="MBO1318765.1"/>
    <property type="molecule type" value="Genomic_DNA"/>
</dbReference>
<protein>
    <submittedName>
        <fullName evidence="1">Uncharacterized protein</fullName>
    </submittedName>
</protein>
<proteinExistence type="predicted"/>
<dbReference type="Proteomes" id="UP000664417">
    <property type="component" value="Unassembled WGS sequence"/>
</dbReference>
<keyword evidence="2" id="KW-1185">Reference proteome</keyword>
<reference evidence="1" key="1">
    <citation type="submission" date="2021-03" db="EMBL/GenBank/DDBJ databases">
        <authorList>
            <person name="Wang G."/>
        </authorList>
    </citation>
    <scope>NUCLEOTIDE SEQUENCE</scope>
    <source>
        <strain evidence="1">KCTC 12899</strain>
    </source>
</reference>